<dbReference type="FunFam" id="1.10.10.10:FF:000005">
    <property type="entry name" value="Two-component system response regulator"/>
    <property type="match status" value="1"/>
</dbReference>
<dbReference type="InterPro" id="IPR036388">
    <property type="entry name" value="WH-like_DNA-bd_sf"/>
</dbReference>
<evidence type="ECO:0000313" key="11">
    <source>
        <dbReference type="Proteomes" id="UP000323653"/>
    </source>
</evidence>
<dbReference type="PANTHER" id="PTHR48111:SF22">
    <property type="entry name" value="REGULATOR OF RPOS"/>
    <property type="match status" value="1"/>
</dbReference>
<keyword evidence="4 7" id="KW-0238">DNA-binding</keyword>
<evidence type="ECO:0000256" key="5">
    <source>
        <dbReference type="ARBA" id="ARBA00023163"/>
    </source>
</evidence>
<proteinExistence type="predicted"/>
<keyword evidence="1 6" id="KW-0597">Phosphoprotein</keyword>
<evidence type="ECO:0000256" key="3">
    <source>
        <dbReference type="ARBA" id="ARBA00023015"/>
    </source>
</evidence>
<organism evidence="10 11">
    <name type="scientific">Pedobacter aquae</name>
    <dbReference type="NCBI Taxonomy" id="2605747"/>
    <lineage>
        <taxon>Bacteria</taxon>
        <taxon>Pseudomonadati</taxon>
        <taxon>Bacteroidota</taxon>
        <taxon>Sphingobacteriia</taxon>
        <taxon>Sphingobacteriales</taxon>
        <taxon>Sphingobacteriaceae</taxon>
        <taxon>Pedobacter</taxon>
    </lineage>
</organism>
<reference evidence="10 11" key="1">
    <citation type="submission" date="2019-08" db="EMBL/GenBank/DDBJ databases">
        <title>Pedobacter sp. nov., isolated from Han river, South Korea.</title>
        <authorList>
            <person name="Lee D.-H."/>
            <person name="Kim Y.-S."/>
            <person name="Hwang E.-M."/>
            <person name="Le Tran T.C."/>
            <person name="Cha C.-J."/>
        </authorList>
    </citation>
    <scope>NUCLEOTIDE SEQUENCE [LARGE SCALE GENOMIC DNA]</scope>
    <source>
        <strain evidence="10 11">CJ43</strain>
    </source>
</reference>
<dbReference type="SUPFAM" id="SSF52172">
    <property type="entry name" value="CheY-like"/>
    <property type="match status" value="1"/>
</dbReference>
<evidence type="ECO:0000259" key="9">
    <source>
        <dbReference type="PROSITE" id="PS51755"/>
    </source>
</evidence>
<dbReference type="AlphaFoldDB" id="A0A5C0VL52"/>
<dbReference type="CDD" id="cd17574">
    <property type="entry name" value="REC_OmpR"/>
    <property type="match status" value="1"/>
</dbReference>
<feature type="DNA-binding region" description="OmpR/PhoB-type" evidence="7">
    <location>
        <begin position="127"/>
        <end position="225"/>
    </location>
</feature>
<keyword evidence="2" id="KW-0902">Two-component regulatory system</keyword>
<dbReference type="PANTHER" id="PTHR48111">
    <property type="entry name" value="REGULATOR OF RPOS"/>
    <property type="match status" value="1"/>
</dbReference>
<dbReference type="Proteomes" id="UP000323653">
    <property type="component" value="Chromosome"/>
</dbReference>
<dbReference type="KEGG" id="pej:FYC62_16815"/>
<dbReference type="Pfam" id="PF00072">
    <property type="entry name" value="Response_reg"/>
    <property type="match status" value="1"/>
</dbReference>
<dbReference type="InterPro" id="IPR011006">
    <property type="entry name" value="CheY-like_superfamily"/>
</dbReference>
<dbReference type="Gene3D" id="1.10.10.10">
    <property type="entry name" value="Winged helix-like DNA-binding domain superfamily/Winged helix DNA-binding domain"/>
    <property type="match status" value="1"/>
</dbReference>
<evidence type="ECO:0000256" key="2">
    <source>
        <dbReference type="ARBA" id="ARBA00023012"/>
    </source>
</evidence>
<dbReference type="GO" id="GO:0000156">
    <property type="term" value="F:phosphorelay response regulator activity"/>
    <property type="evidence" value="ECO:0007669"/>
    <property type="project" value="TreeGrafter"/>
</dbReference>
<feature type="domain" description="Response regulatory" evidence="8">
    <location>
        <begin position="2"/>
        <end position="116"/>
    </location>
</feature>
<keyword evidence="3" id="KW-0805">Transcription regulation</keyword>
<keyword evidence="5" id="KW-0804">Transcription</keyword>
<name>A0A5C0VL52_9SPHI</name>
<dbReference type="GO" id="GO:0006355">
    <property type="term" value="P:regulation of DNA-templated transcription"/>
    <property type="evidence" value="ECO:0007669"/>
    <property type="project" value="InterPro"/>
</dbReference>
<dbReference type="GO" id="GO:0005829">
    <property type="term" value="C:cytosol"/>
    <property type="evidence" value="ECO:0007669"/>
    <property type="project" value="TreeGrafter"/>
</dbReference>
<evidence type="ECO:0000256" key="1">
    <source>
        <dbReference type="ARBA" id="ARBA00022553"/>
    </source>
</evidence>
<dbReference type="Pfam" id="PF00486">
    <property type="entry name" value="Trans_reg_C"/>
    <property type="match status" value="1"/>
</dbReference>
<protein>
    <submittedName>
        <fullName evidence="10">Response regulator transcription factor</fullName>
    </submittedName>
</protein>
<evidence type="ECO:0000256" key="6">
    <source>
        <dbReference type="PROSITE-ProRule" id="PRU00169"/>
    </source>
</evidence>
<dbReference type="CDD" id="cd00383">
    <property type="entry name" value="trans_reg_C"/>
    <property type="match status" value="1"/>
</dbReference>
<evidence type="ECO:0000256" key="4">
    <source>
        <dbReference type="ARBA" id="ARBA00023125"/>
    </source>
</evidence>
<dbReference type="GO" id="GO:0000976">
    <property type="term" value="F:transcription cis-regulatory region binding"/>
    <property type="evidence" value="ECO:0007669"/>
    <property type="project" value="TreeGrafter"/>
</dbReference>
<dbReference type="SMART" id="SM00448">
    <property type="entry name" value="REC"/>
    <property type="match status" value="1"/>
</dbReference>
<evidence type="ECO:0000259" key="8">
    <source>
        <dbReference type="PROSITE" id="PS50110"/>
    </source>
</evidence>
<dbReference type="EMBL" id="CP043329">
    <property type="protein sequence ID" value="QEK53156.1"/>
    <property type="molecule type" value="Genomic_DNA"/>
</dbReference>
<accession>A0A5C0VL52</accession>
<dbReference type="PROSITE" id="PS51755">
    <property type="entry name" value="OMPR_PHOB"/>
    <property type="match status" value="1"/>
</dbReference>
<dbReference type="FunFam" id="3.40.50.2300:FF:000001">
    <property type="entry name" value="DNA-binding response regulator PhoB"/>
    <property type="match status" value="1"/>
</dbReference>
<dbReference type="GO" id="GO:0032993">
    <property type="term" value="C:protein-DNA complex"/>
    <property type="evidence" value="ECO:0007669"/>
    <property type="project" value="TreeGrafter"/>
</dbReference>
<evidence type="ECO:0000256" key="7">
    <source>
        <dbReference type="PROSITE-ProRule" id="PRU01091"/>
    </source>
</evidence>
<dbReference type="SMART" id="SM00862">
    <property type="entry name" value="Trans_reg_C"/>
    <property type="match status" value="1"/>
</dbReference>
<sequence>MNILIVEDEFDVLKVIKKALEQENYTVSVAMDGNTALKMCLEHHFDLVLLDVMLPEKNGIEVCRRLRSEDYTVPILMLSALDSTENVVTGLDVGADDYLAKPFKLVELLARIKALLRRKQAVLPKENNTIKIADLEFNSEARTVFRNGEAINLTATEYRLLEYFIKNKKKVLSRIDILENVWDVTYDLGTNVVDVYVNYLRKKIDKNASQKLIHTKVGMGYILNDEYEF</sequence>
<dbReference type="InterPro" id="IPR001867">
    <property type="entry name" value="OmpR/PhoB-type_DNA-bd"/>
</dbReference>
<dbReference type="RefSeq" id="WP_149075781.1">
    <property type="nucleotide sequence ID" value="NZ_CP043329.1"/>
</dbReference>
<gene>
    <name evidence="10" type="ORF">FYC62_16815</name>
</gene>
<dbReference type="PROSITE" id="PS50110">
    <property type="entry name" value="RESPONSE_REGULATORY"/>
    <property type="match status" value="1"/>
</dbReference>
<feature type="modified residue" description="4-aspartylphosphate" evidence="6">
    <location>
        <position position="51"/>
    </location>
</feature>
<dbReference type="Gene3D" id="3.40.50.2300">
    <property type="match status" value="1"/>
</dbReference>
<evidence type="ECO:0000313" key="10">
    <source>
        <dbReference type="EMBL" id="QEK53156.1"/>
    </source>
</evidence>
<dbReference type="InterPro" id="IPR039420">
    <property type="entry name" value="WalR-like"/>
</dbReference>
<dbReference type="Gene3D" id="6.10.250.690">
    <property type="match status" value="1"/>
</dbReference>
<keyword evidence="11" id="KW-1185">Reference proteome</keyword>
<dbReference type="InterPro" id="IPR001789">
    <property type="entry name" value="Sig_transdc_resp-reg_receiver"/>
</dbReference>
<feature type="domain" description="OmpR/PhoB-type" evidence="9">
    <location>
        <begin position="127"/>
        <end position="225"/>
    </location>
</feature>